<dbReference type="InParanoid" id="A0A165K3K7"/>
<dbReference type="EMBL" id="KV423915">
    <property type="protein sequence ID" value="KZT62631.1"/>
    <property type="molecule type" value="Genomic_DNA"/>
</dbReference>
<evidence type="ECO:0000313" key="3">
    <source>
        <dbReference type="Proteomes" id="UP000076842"/>
    </source>
</evidence>
<protein>
    <submittedName>
        <fullName evidence="2">Uncharacterized protein</fullName>
    </submittedName>
</protein>
<keyword evidence="3" id="KW-1185">Reference proteome</keyword>
<feature type="region of interest" description="Disordered" evidence="1">
    <location>
        <begin position="158"/>
        <end position="178"/>
    </location>
</feature>
<sequence length="409" mass="45104">MTNTDSLQSLFSKSDAASIKEALQRIVTRHALQKPYLEDMWTRLLAPPSTEDKSYWSGPYKSTRKTGGVAAFDQVKDLVVSSITSFRLPICDAMSAIDVLLANAYPPTNDAQARMIGTLAYKWHRALFPDFGYGRVSFVPRLCSTHIDFVPAGITVPPTTSTIPPQPGSSTTAAAAESTTAGVDPAVTAAAGHTTQAIVPHRTARTDNKAVPSRIARTKQLHRQHREACLESGLGKEHFEDYKRCVAVACTNNFCIDQPVPQGGSQICMCAELLFFVWLLQFSKTPAKAKLLSKVDIILNSVDNFGLDKFIEILPEKMLPDDEFESLFLTSTFAEQKERPETLIPLCYRCLLLLSFVNDSLKVHGVTVPFKQWAKDQKTGGPVAQEPSIASRSWGWSYSRHADPPWLLG</sequence>
<gene>
    <name evidence="2" type="ORF">CALCODRAFT_478933</name>
</gene>
<dbReference type="AlphaFoldDB" id="A0A165K3K7"/>
<accession>A0A165K3K7</accession>
<reference evidence="2 3" key="1">
    <citation type="journal article" date="2016" name="Mol. Biol. Evol.">
        <title>Comparative Genomics of Early-Diverging Mushroom-Forming Fungi Provides Insights into the Origins of Lignocellulose Decay Capabilities.</title>
        <authorList>
            <person name="Nagy L.G."/>
            <person name="Riley R."/>
            <person name="Tritt A."/>
            <person name="Adam C."/>
            <person name="Daum C."/>
            <person name="Floudas D."/>
            <person name="Sun H."/>
            <person name="Yadav J.S."/>
            <person name="Pangilinan J."/>
            <person name="Larsson K.H."/>
            <person name="Matsuura K."/>
            <person name="Barry K."/>
            <person name="Labutti K."/>
            <person name="Kuo R."/>
            <person name="Ohm R.A."/>
            <person name="Bhattacharya S.S."/>
            <person name="Shirouzu T."/>
            <person name="Yoshinaga Y."/>
            <person name="Martin F.M."/>
            <person name="Grigoriev I.V."/>
            <person name="Hibbett D.S."/>
        </authorList>
    </citation>
    <scope>NUCLEOTIDE SEQUENCE [LARGE SCALE GENOMIC DNA]</scope>
    <source>
        <strain evidence="2 3">HHB12733</strain>
    </source>
</reference>
<evidence type="ECO:0000256" key="1">
    <source>
        <dbReference type="SAM" id="MobiDB-lite"/>
    </source>
</evidence>
<name>A0A165K3K7_9BASI</name>
<evidence type="ECO:0000313" key="2">
    <source>
        <dbReference type="EMBL" id="KZT62631.1"/>
    </source>
</evidence>
<proteinExistence type="predicted"/>
<organism evidence="2 3">
    <name type="scientific">Calocera cornea HHB12733</name>
    <dbReference type="NCBI Taxonomy" id="1353952"/>
    <lineage>
        <taxon>Eukaryota</taxon>
        <taxon>Fungi</taxon>
        <taxon>Dikarya</taxon>
        <taxon>Basidiomycota</taxon>
        <taxon>Agaricomycotina</taxon>
        <taxon>Dacrymycetes</taxon>
        <taxon>Dacrymycetales</taxon>
        <taxon>Dacrymycetaceae</taxon>
        <taxon>Calocera</taxon>
    </lineage>
</organism>
<dbReference type="Proteomes" id="UP000076842">
    <property type="component" value="Unassembled WGS sequence"/>
</dbReference>